<dbReference type="InterPro" id="IPR036390">
    <property type="entry name" value="WH_DNA-bd_sf"/>
</dbReference>
<feature type="domain" description="HTH marR-type" evidence="4">
    <location>
        <begin position="21"/>
        <end position="157"/>
    </location>
</feature>
<dbReference type="PANTHER" id="PTHR33164:SF43">
    <property type="entry name" value="HTH-TYPE TRANSCRIPTIONAL REPRESSOR YETL"/>
    <property type="match status" value="1"/>
</dbReference>
<sequence>MQKRSDGTSIPAIGEGRRGLEGHLLYLLRQASTAAQQAVDRSLVDLGLSLAQYSALTMISSYTNISSAELSRLSMLTPQSAHEVVQRLVVRGLISKSLAQENKRIHRLRITADGRELLAKARRHSEPVELLLKEEAAGINEAEIRRWLVAIASRLQLPS</sequence>
<evidence type="ECO:0000256" key="3">
    <source>
        <dbReference type="ARBA" id="ARBA00023163"/>
    </source>
</evidence>
<reference evidence="5 6" key="1">
    <citation type="submission" date="2020-08" db="EMBL/GenBank/DDBJ databases">
        <title>Genomic Encyclopedia of Type Strains, Phase IV (KMG-IV): sequencing the most valuable type-strain genomes for metagenomic binning, comparative biology and taxonomic classification.</title>
        <authorList>
            <person name="Goeker M."/>
        </authorList>
    </citation>
    <scope>NUCLEOTIDE SEQUENCE [LARGE SCALE GENOMIC DNA]</scope>
    <source>
        <strain evidence="5 6">DSM 10368</strain>
    </source>
</reference>
<dbReference type="RefSeq" id="WP_083948671.1">
    <property type="nucleotide sequence ID" value="NZ_CP015005.1"/>
</dbReference>
<dbReference type="InterPro" id="IPR000835">
    <property type="entry name" value="HTH_MarR-typ"/>
</dbReference>
<evidence type="ECO:0000256" key="2">
    <source>
        <dbReference type="ARBA" id="ARBA00023125"/>
    </source>
</evidence>
<dbReference type="SUPFAM" id="SSF46785">
    <property type="entry name" value="Winged helix' DNA-binding domain"/>
    <property type="match status" value="1"/>
</dbReference>
<dbReference type="PANTHER" id="PTHR33164">
    <property type="entry name" value="TRANSCRIPTIONAL REGULATOR, MARR FAMILY"/>
    <property type="match status" value="1"/>
</dbReference>
<dbReference type="EMBL" id="JACICB010000006">
    <property type="protein sequence ID" value="MBB3705704.1"/>
    <property type="molecule type" value="Genomic_DNA"/>
</dbReference>
<dbReference type="Pfam" id="PF12802">
    <property type="entry name" value="MarR_2"/>
    <property type="match status" value="1"/>
</dbReference>
<keyword evidence="6" id="KW-1185">Reference proteome</keyword>
<dbReference type="GO" id="GO:0003677">
    <property type="term" value="F:DNA binding"/>
    <property type="evidence" value="ECO:0007669"/>
    <property type="project" value="UniProtKB-KW"/>
</dbReference>
<organism evidence="5 6">
    <name type="scientific">Aminobacter aminovorans</name>
    <name type="common">Chelatobacter heintzii</name>
    <dbReference type="NCBI Taxonomy" id="83263"/>
    <lineage>
        <taxon>Bacteria</taxon>
        <taxon>Pseudomonadati</taxon>
        <taxon>Pseudomonadota</taxon>
        <taxon>Alphaproteobacteria</taxon>
        <taxon>Hyphomicrobiales</taxon>
        <taxon>Phyllobacteriaceae</taxon>
        <taxon>Aminobacter</taxon>
    </lineage>
</organism>
<dbReference type="InterPro" id="IPR023187">
    <property type="entry name" value="Tscrpt_reg_MarR-type_CS"/>
</dbReference>
<evidence type="ECO:0000313" key="6">
    <source>
        <dbReference type="Proteomes" id="UP000577697"/>
    </source>
</evidence>
<accession>A0ABR6H5D8</accession>
<keyword evidence="2 5" id="KW-0238">DNA-binding</keyword>
<dbReference type="InterPro" id="IPR036388">
    <property type="entry name" value="WH-like_DNA-bd_sf"/>
</dbReference>
<evidence type="ECO:0000259" key="4">
    <source>
        <dbReference type="PROSITE" id="PS50995"/>
    </source>
</evidence>
<gene>
    <name evidence="5" type="ORF">FHS67_002019</name>
</gene>
<dbReference type="Proteomes" id="UP000577697">
    <property type="component" value="Unassembled WGS sequence"/>
</dbReference>
<evidence type="ECO:0000313" key="5">
    <source>
        <dbReference type="EMBL" id="MBB3705704.1"/>
    </source>
</evidence>
<dbReference type="PROSITE" id="PS01117">
    <property type="entry name" value="HTH_MARR_1"/>
    <property type="match status" value="1"/>
</dbReference>
<dbReference type="SMART" id="SM00347">
    <property type="entry name" value="HTH_MARR"/>
    <property type="match status" value="1"/>
</dbReference>
<proteinExistence type="predicted"/>
<dbReference type="PROSITE" id="PS50995">
    <property type="entry name" value="HTH_MARR_2"/>
    <property type="match status" value="1"/>
</dbReference>
<dbReference type="InterPro" id="IPR039422">
    <property type="entry name" value="MarR/SlyA-like"/>
</dbReference>
<comment type="caution">
    <text evidence="5">The sequence shown here is derived from an EMBL/GenBank/DDBJ whole genome shotgun (WGS) entry which is preliminary data.</text>
</comment>
<keyword evidence="1" id="KW-0805">Transcription regulation</keyword>
<protein>
    <submittedName>
        <fullName evidence="5">DNA-binding MarR family transcriptional regulator</fullName>
    </submittedName>
</protein>
<dbReference type="Gene3D" id="1.10.10.10">
    <property type="entry name" value="Winged helix-like DNA-binding domain superfamily/Winged helix DNA-binding domain"/>
    <property type="match status" value="1"/>
</dbReference>
<keyword evidence="3" id="KW-0804">Transcription</keyword>
<name>A0ABR6H5D8_AMIAI</name>
<evidence type="ECO:0000256" key="1">
    <source>
        <dbReference type="ARBA" id="ARBA00023015"/>
    </source>
</evidence>